<reference evidence="9" key="1">
    <citation type="submission" date="2020-05" db="EMBL/GenBank/DDBJ databases">
        <title>Frigoriglobus tundricola gen. nov., sp. nov., a psychrotolerant cellulolytic planctomycete of the family Gemmataceae with two divergent copies of 16S rRNA gene.</title>
        <authorList>
            <person name="Kulichevskaya I.S."/>
            <person name="Ivanova A.A."/>
            <person name="Naumoff D.G."/>
            <person name="Beletsky A.V."/>
            <person name="Rijpstra W.I.C."/>
            <person name="Sinninghe Damste J.S."/>
            <person name="Mardanov A.V."/>
            <person name="Ravin N.V."/>
            <person name="Dedysh S.N."/>
        </authorList>
    </citation>
    <scope>NUCLEOTIDE SEQUENCE [LARGE SCALE GENOMIC DNA]</scope>
    <source>
        <strain evidence="9">PL17</strain>
    </source>
</reference>
<dbReference type="Pfam" id="PF00069">
    <property type="entry name" value="Pkinase"/>
    <property type="match status" value="1"/>
</dbReference>
<dbReference type="EMBL" id="CP053452">
    <property type="protein sequence ID" value="QJW96980.1"/>
    <property type="molecule type" value="Genomic_DNA"/>
</dbReference>
<keyword evidence="3" id="KW-0418">Kinase</keyword>
<dbReference type="InterPro" id="IPR017441">
    <property type="entry name" value="Protein_kinase_ATP_BS"/>
</dbReference>
<keyword evidence="4 5" id="KW-0067">ATP-binding</keyword>
<keyword evidence="1" id="KW-0808">Transferase</keyword>
<organism evidence="8 9">
    <name type="scientific">Frigoriglobus tundricola</name>
    <dbReference type="NCBI Taxonomy" id="2774151"/>
    <lineage>
        <taxon>Bacteria</taxon>
        <taxon>Pseudomonadati</taxon>
        <taxon>Planctomycetota</taxon>
        <taxon>Planctomycetia</taxon>
        <taxon>Gemmatales</taxon>
        <taxon>Gemmataceae</taxon>
        <taxon>Frigoriglobus</taxon>
    </lineage>
</organism>
<dbReference type="AlphaFoldDB" id="A0A6M5YUC8"/>
<evidence type="ECO:0000313" key="8">
    <source>
        <dbReference type="EMBL" id="QJW96980.1"/>
    </source>
</evidence>
<dbReference type="GO" id="GO:0004674">
    <property type="term" value="F:protein serine/threonine kinase activity"/>
    <property type="evidence" value="ECO:0007669"/>
    <property type="project" value="TreeGrafter"/>
</dbReference>
<proteinExistence type="predicted"/>
<evidence type="ECO:0000256" key="2">
    <source>
        <dbReference type="ARBA" id="ARBA00022741"/>
    </source>
</evidence>
<gene>
    <name evidence="8" type="ORF">FTUN_4540</name>
</gene>
<evidence type="ECO:0000259" key="7">
    <source>
        <dbReference type="PROSITE" id="PS50011"/>
    </source>
</evidence>
<dbReference type="PROSITE" id="PS50011">
    <property type="entry name" value="PROTEIN_KINASE_DOM"/>
    <property type="match status" value="1"/>
</dbReference>
<dbReference type="SUPFAM" id="SSF56112">
    <property type="entry name" value="Protein kinase-like (PK-like)"/>
    <property type="match status" value="1"/>
</dbReference>
<keyword evidence="2 5" id="KW-0547">Nucleotide-binding</keyword>
<evidence type="ECO:0000256" key="4">
    <source>
        <dbReference type="ARBA" id="ARBA00022840"/>
    </source>
</evidence>
<feature type="region of interest" description="Disordered" evidence="6">
    <location>
        <begin position="14"/>
        <end position="71"/>
    </location>
</feature>
<dbReference type="InterPro" id="IPR011009">
    <property type="entry name" value="Kinase-like_dom_sf"/>
</dbReference>
<dbReference type="Proteomes" id="UP000503447">
    <property type="component" value="Chromosome"/>
</dbReference>
<evidence type="ECO:0000256" key="3">
    <source>
        <dbReference type="ARBA" id="ARBA00022777"/>
    </source>
</evidence>
<name>A0A6M5YUC8_9BACT</name>
<evidence type="ECO:0000256" key="5">
    <source>
        <dbReference type="PROSITE-ProRule" id="PRU10141"/>
    </source>
</evidence>
<evidence type="ECO:0000313" key="9">
    <source>
        <dbReference type="Proteomes" id="UP000503447"/>
    </source>
</evidence>
<feature type="domain" description="Protein kinase" evidence="7">
    <location>
        <begin position="77"/>
        <end position="338"/>
    </location>
</feature>
<evidence type="ECO:0000256" key="1">
    <source>
        <dbReference type="ARBA" id="ARBA00022679"/>
    </source>
</evidence>
<feature type="binding site" evidence="5">
    <location>
        <position position="106"/>
    </location>
    <ligand>
        <name>ATP</name>
        <dbReference type="ChEBI" id="CHEBI:30616"/>
    </ligand>
</feature>
<dbReference type="Gene3D" id="3.30.200.20">
    <property type="entry name" value="Phosphorylase Kinase, domain 1"/>
    <property type="match status" value="1"/>
</dbReference>
<sequence length="652" mass="70120">MEVLSSRGVCLECAATDGTAAPTPPTDRPVPSDSLLSTAAVGPDAPPDAPTASFGVAARTDEPKPEPRPLPQAPAGYEILEPLGHGGMGDVYLAREQASERLVALKFLLNPSSPDAYDRFLVELRVLTKLDHPNIVRVLSHDFLRAQPYFTMEYLPGGSLSRSRDGAKALPIAETVRLIRTAAAAIAAAHAAGTIHRDLKPSNILLDAAGAPKVADFGLAKRLDENDGLTATTGMLGTPAFMPPEQVSRRNGPIGTWSDVYGLGATLYALLTDRPPFCGPTHVEVINQVLADPPPRPRAVRPEIPLGLEAIVLKCLAKETTDRYQTVAELLADLDRYEAGQRPVAPLMTPTRRLKEWATWNRHRLAVTATAMILLAGAFALGAAYWPPKEAPKVDPLVALEKELDAGGEVNLLGADGRPRRPRWVIDEAQVTASETRDGTIALQTHGLAFLELLSDPRRDRYRVTAHLRHLHANPHGGCVGMYVGGTSVAAPDGGEIYPAVLAQFWESYSLEEFRNPLAKAAHGVRLITATAHAPVGHMASLESASICWTMKFVPRDNAMPPWRVVTFDVTPEGVALFWSAEGDPPQLVGRISPKEIADERRRDPVLLAGGASPGPEWAPRRPLGIWLDDSAVSIKNVTIRSLPPIDGGPKP</sequence>
<dbReference type="Gene3D" id="1.10.510.10">
    <property type="entry name" value="Transferase(Phosphotransferase) domain 1"/>
    <property type="match status" value="1"/>
</dbReference>
<dbReference type="GO" id="GO:0005524">
    <property type="term" value="F:ATP binding"/>
    <property type="evidence" value="ECO:0007669"/>
    <property type="project" value="UniProtKB-UniRule"/>
</dbReference>
<dbReference type="KEGG" id="ftj:FTUN_4540"/>
<protein>
    <recommendedName>
        <fullName evidence="7">Protein kinase domain-containing protein</fullName>
    </recommendedName>
</protein>
<dbReference type="PANTHER" id="PTHR43289">
    <property type="entry name" value="MITOGEN-ACTIVATED PROTEIN KINASE KINASE KINASE 20-RELATED"/>
    <property type="match status" value="1"/>
</dbReference>
<accession>A0A6M5YUC8</accession>
<dbReference type="PROSITE" id="PS00107">
    <property type="entry name" value="PROTEIN_KINASE_ATP"/>
    <property type="match status" value="1"/>
</dbReference>
<dbReference type="RefSeq" id="WP_171472459.1">
    <property type="nucleotide sequence ID" value="NZ_CP053452.2"/>
</dbReference>
<dbReference type="SMART" id="SM00220">
    <property type="entry name" value="S_TKc"/>
    <property type="match status" value="1"/>
</dbReference>
<dbReference type="CDD" id="cd14014">
    <property type="entry name" value="STKc_PknB_like"/>
    <property type="match status" value="1"/>
</dbReference>
<evidence type="ECO:0000256" key="6">
    <source>
        <dbReference type="SAM" id="MobiDB-lite"/>
    </source>
</evidence>
<dbReference type="PANTHER" id="PTHR43289:SF6">
    <property type="entry name" value="SERINE_THREONINE-PROTEIN KINASE NEKL-3"/>
    <property type="match status" value="1"/>
</dbReference>
<keyword evidence="9" id="KW-1185">Reference proteome</keyword>
<dbReference type="InterPro" id="IPR000719">
    <property type="entry name" value="Prot_kinase_dom"/>
</dbReference>